<keyword evidence="2" id="KW-1185">Reference proteome</keyword>
<dbReference type="EMBL" id="CM029047">
    <property type="protein sequence ID" value="KAG2583954.1"/>
    <property type="molecule type" value="Genomic_DNA"/>
</dbReference>
<dbReference type="Proteomes" id="UP000823388">
    <property type="component" value="Chromosome 6K"/>
</dbReference>
<evidence type="ECO:0000313" key="2">
    <source>
        <dbReference type="Proteomes" id="UP000823388"/>
    </source>
</evidence>
<reference evidence="1" key="1">
    <citation type="submission" date="2020-05" db="EMBL/GenBank/DDBJ databases">
        <title>WGS assembly of Panicum virgatum.</title>
        <authorList>
            <person name="Lovell J.T."/>
            <person name="Jenkins J."/>
            <person name="Shu S."/>
            <person name="Juenger T.E."/>
            <person name="Schmutz J."/>
        </authorList>
    </citation>
    <scope>NUCLEOTIDE SEQUENCE</scope>
    <source>
        <strain evidence="1">AP13</strain>
    </source>
</reference>
<proteinExistence type="predicted"/>
<protein>
    <submittedName>
        <fullName evidence="1">Uncharacterized protein</fullName>
    </submittedName>
</protein>
<organism evidence="1 2">
    <name type="scientific">Panicum virgatum</name>
    <name type="common">Blackwell switchgrass</name>
    <dbReference type="NCBI Taxonomy" id="38727"/>
    <lineage>
        <taxon>Eukaryota</taxon>
        <taxon>Viridiplantae</taxon>
        <taxon>Streptophyta</taxon>
        <taxon>Embryophyta</taxon>
        <taxon>Tracheophyta</taxon>
        <taxon>Spermatophyta</taxon>
        <taxon>Magnoliopsida</taxon>
        <taxon>Liliopsida</taxon>
        <taxon>Poales</taxon>
        <taxon>Poaceae</taxon>
        <taxon>PACMAD clade</taxon>
        <taxon>Panicoideae</taxon>
        <taxon>Panicodae</taxon>
        <taxon>Paniceae</taxon>
        <taxon>Panicinae</taxon>
        <taxon>Panicum</taxon>
        <taxon>Panicum sect. Hiantes</taxon>
    </lineage>
</organism>
<accession>A0A8T0RET6</accession>
<comment type="caution">
    <text evidence="1">The sequence shown here is derived from an EMBL/GenBank/DDBJ whole genome shotgun (WGS) entry which is preliminary data.</text>
</comment>
<sequence>MLVGQTILQDQRVLPVQVMNGSPHSKLDSPLHQQEQPAAVCRVECRHCHQMVADQGSKEHVYLLPVPLSS</sequence>
<name>A0A8T0RET6_PANVG</name>
<gene>
    <name evidence="1" type="ORF">PVAP13_6KG253900</name>
</gene>
<evidence type="ECO:0000313" key="1">
    <source>
        <dbReference type="EMBL" id="KAG2583954.1"/>
    </source>
</evidence>
<dbReference type="AlphaFoldDB" id="A0A8T0RET6"/>